<proteinExistence type="predicted"/>
<sequence>MTEPTASVPLRVSLASWMLSDGSPPPPVVGEIGEYVIGFREEGVPDPSDAGVTELSAEAIPRGAPSVTGRDDDRRMRWPTTLRGMGWEVSWGAPRPVIGPVRVRGTVYADYVYHPNPIRVRGRILRVRVASVLARRTTDTEPFVHVPGTYEYRDVTACPQWLDSSVTDDHEHRYEFAAVVDLDLADAPLTAPQPRISPDSVAVDGDRSWVIDSTLPIVVALDLADENAPTEHLLPGAVTTKDAYEIPTVWACEGACWAFRSDGVFRIADGAVTHVSTSPVDSVIDGGDTALIALREDRNIVQLYRIGIGDAEVGESLYSGDAPEWGIATESGFLLLTCNGEMAPEDRTHRLVRVGEAGEITVGPVLDDVGPNPDGFGGAPPRVFTGGMFGDPIALDVRPNLTVTRSARTAPRFGSVRTIGNDLYVVCHRPDGTGADGWWPLDGPCEYRSEEQFWLLVRLDGDTLEPVAVAPIHTTQVSVACHGDEFLVATGAGLYRWRGVGYSELEEIPLAALLDQNS</sequence>
<dbReference type="Proteomes" id="UP000271626">
    <property type="component" value="Chromosome"/>
</dbReference>
<name>A0A3P8LFV6_TSUPA</name>
<organism evidence="2 3">
    <name type="scientific">Tsukamurella paurometabola</name>
    <name type="common">Corynebacterium paurometabolum</name>
    <dbReference type="NCBI Taxonomy" id="2061"/>
    <lineage>
        <taxon>Bacteria</taxon>
        <taxon>Bacillati</taxon>
        <taxon>Actinomycetota</taxon>
        <taxon>Actinomycetes</taxon>
        <taxon>Mycobacteriales</taxon>
        <taxon>Tsukamurellaceae</taxon>
        <taxon>Tsukamurella</taxon>
    </lineage>
</organism>
<reference evidence="2 3" key="1">
    <citation type="submission" date="2018-12" db="EMBL/GenBank/DDBJ databases">
        <authorList>
            <consortium name="Pathogen Informatics"/>
        </authorList>
    </citation>
    <scope>NUCLEOTIDE SEQUENCE [LARGE SCALE GENOMIC DNA]</scope>
    <source>
        <strain evidence="2 3">NCTC10741</strain>
    </source>
</reference>
<accession>A0A3P8LFV6</accession>
<evidence type="ECO:0000313" key="2">
    <source>
        <dbReference type="EMBL" id="VDR39992.1"/>
    </source>
</evidence>
<protein>
    <submittedName>
        <fullName evidence="2">Uncharacterized protein</fullName>
    </submittedName>
</protein>
<reference evidence="1 4" key="2">
    <citation type="submission" date="2021-04" db="EMBL/GenBank/DDBJ databases">
        <title>Whole genome sequence analysis of a thiophenic sulfur metabolizing bacteria.</title>
        <authorList>
            <person name="Akhtar N."/>
            <person name="Akram J."/>
            <person name="Aslam A."/>
        </authorList>
    </citation>
    <scope>NUCLEOTIDE SEQUENCE [LARGE SCALE GENOMIC DNA]</scope>
    <source>
        <strain evidence="1 4">3OW</strain>
    </source>
</reference>
<keyword evidence="4" id="KW-1185">Reference proteome</keyword>
<evidence type="ECO:0000313" key="1">
    <source>
        <dbReference type="EMBL" id="MBS4101052.1"/>
    </source>
</evidence>
<dbReference type="Proteomes" id="UP000676853">
    <property type="component" value="Unassembled WGS sequence"/>
</dbReference>
<dbReference type="AlphaFoldDB" id="A0A3P8LFV6"/>
<dbReference type="EMBL" id="JAGXOE010000011">
    <property type="protein sequence ID" value="MBS4101052.1"/>
    <property type="molecule type" value="Genomic_DNA"/>
</dbReference>
<evidence type="ECO:0000313" key="3">
    <source>
        <dbReference type="Proteomes" id="UP000271626"/>
    </source>
</evidence>
<evidence type="ECO:0000313" key="4">
    <source>
        <dbReference type="Proteomes" id="UP000676853"/>
    </source>
</evidence>
<dbReference type="RefSeq" id="WP_126197035.1">
    <property type="nucleotide sequence ID" value="NZ_CP085954.1"/>
</dbReference>
<dbReference type="EMBL" id="LR131273">
    <property type="protein sequence ID" value="VDR39992.1"/>
    <property type="molecule type" value="Genomic_DNA"/>
</dbReference>
<gene>
    <name evidence="1" type="ORF">KFZ73_07340</name>
    <name evidence="2" type="ORF">NCTC10741_03142</name>
</gene>
<dbReference type="OrthoDB" id="4386119at2"/>